<evidence type="ECO:0000256" key="1">
    <source>
        <dbReference type="SAM" id="SignalP"/>
    </source>
</evidence>
<dbReference type="AlphaFoldDB" id="A4GAF5"/>
<dbReference type="EMBL" id="CU207211">
    <property type="protein sequence ID" value="CAL63492.1"/>
    <property type="molecule type" value="Genomic_DNA"/>
</dbReference>
<sequence length="193" mass="20806">MNRVVVLCALCLALTGCAFTPQGITLTPKVEVAPSEIGKGKELPLNVVDERAKKTLGTVGARNIGADITINGDIVVSVQKAISEGLSRMNFKPTTDRNGMKNELRVEIRNLDYTVIVGFWAGTLRVDAALKGICLRDGLRPYEKLHHGEFVESVQVVQSQEANTEYINQALSTAVNALLSDKELIACLAGQGK</sequence>
<dbReference type="Pfam" id="PF03923">
    <property type="entry name" value="Lipoprotein_16"/>
    <property type="match status" value="1"/>
</dbReference>
<dbReference type="eggNOG" id="COG3056">
    <property type="taxonomic scope" value="Bacteria"/>
</dbReference>
<gene>
    <name evidence="2" type="ordered locus">HEAR3391</name>
</gene>
<feature type="signal peptide" evidence="1">
    <location>
        <begin position="1"/>
        <end position="18"/>
    </location>
</feature>
<dbReference type="KEGG" id="har:HEAR3391"/>
<feature type="chain" id="PRO_5002668295" description="Lipoprotein" evidence="1">
    <location>
        <begin position="19"/>
        <end position="193"/>
    </location>
</feature>
<dbReference type="HOGENOM" id="CLU_1407081_0_0_4"/>
<dbReference type="InterPro" id="IPR005619">
    <property type="entry name" value="Uncharacterised_YajG"/>
</dbReference>
<evidence type="ECO:0000313" key="3">
    <source>
        <dbReference type="Proteomes" id="UP000006697"/>
    </source>
</evidence>
<keyword evidence="3" id="KW-1185">Reference proteome</keyword>
<dbReference type="PROSITE" id="PS51257">
    <property type="entry name" value="PROKAR_LIPOPROTEIN"/>
    <property type="match status" value="1"/>
</dbReference>
<evidence type="ECO:0008006" key="4">
    <source>
        <dbReference type="Google" id="ProtNLM"/>
    </source>
</evidence>
<protein>
    <recommendedName>
        <fullName evidence="4">Lipoprotein</fullName>
    </recommendedName>
</protein>
<keyword evidence="1" id="KW-0732">Signal</keyword>
<accession>A4GAF5</accession>
<organism evidence="2 3">
    <name type="scientific">Herminiimonas arsenicoxydans</name>
    <dbReference type="NCBI Taxonomy" id="204773"/>
    <lineage>
        <taxon>Bacteria</taxon>
        <taxon>Pseudomonadati</taxon>
        <taxon>Pseudomonadota</taxon>
        <taxon>Betaproteobacteria</taxon>
        <taxon>Burkholderiales</taxon>
        <taxon>Oxalobacteraceae</taxon>
        <taxon>Herminiimonas</taxon>
    </lineage>
</organism>
<name>A4GAF5_HERAR</name>
<proteinExistence type="predicted"/>
<reference evidence="2 3" key="1">
    <citation type="journal article" date="2007" name="PLoS Genet.">
        <title>A tale of two oxidation states: bacterial colonization of arsenic-rich environments.</title>
        <authorList>
            <person name="Muller D."/>
            <person name="Medigue C."/>
            <person name="Koechler S."/>
            <person name="Barbe V."/>
            <person name="Barakat M."/>
            <person name="Talla E."/>
            <person name="Bonnefoy V."/>
            <person name="Krin E."/>
            <person name="Arsene-Ploetze F."/>
            <person name="Carapito C."/>
            <person name="Chandler M."/>
            <person name="Cournoyer B."/>
            <person name="Cruveiller S."/>
            <person name="Dossat C."/>
            <person name="Duval S."/>
            <person name="Heymann M."/>
            <person name="Leize E."/>
            <person name="Lieutaud A."/>
            <person name="Lievremont D."/>
            <person name="Makita Y."/>
            <person name="Mangenot S."/>
            <person name="Nitschke W."/>
            <person name="Ortet P."/>
            <person name="Perdrial N."/>
            <person name="Schoepp B."/>
            <person name="Siguier N."/>
            <person name="Simeonova D.D."/>
            <person name="Rouy Z."/>
            <person name="Segurens B."/>
            <person name="Turlin E."/>
            <person name="Vallenet D."/>
            <person name="Van Dorsselaer A."/>
            <person name="Weiss S."/>
            <person name="Weissenbach J."/>
            <person name="Lett M.C."/>
            <person name="Danchin A."/>
            <person name="Bertin P.N."/>
        </authorList>
    </citation>
    <scope>NUCLEOTIDE SEQUENCE [LARGE SCALE GENOMIC DNA]</scope>
    <source>
        <strain evidence="3">ULPAs1</strain>
    </source>
</reference>
<evidence type="ECO:0000313" key="2">
    <source>
        <dbReference type="EMBL" id="CAL63492.1"/>
    </source>
</evidence>
<dbReference type="Proteomes" id="UP000006697">
    <property type="component" value="Chromosome"/>
</dbReference>